<evidence type="ECO:0000313" key="3">
    <source>
        <dbReference type="EMBL" id="OCT16328.1"/>
    </source>
</evidence>
<name>A0A1C1A746_9BACL</name>
<dbReference type="InterPro" id="IPR006626">
    <property type="entry name" value="PbH1"/>
</dbReference>
<dbReference type="STRING" id="512399.A8709_02545"/>
<accession>A0A1C1A746</accession>
<keyword evidence="4" id="KW-1185">Reference proteome</keyword>
<reference evidence="4" key="1">
    <citation type="submission" date="2016-05" db="EMBL/GenBank/DDBJ databases">
        <title>Paenibacillus oryzae. sp. nov., isolated from the rice root.</title>
        <authorList>
            <person name="Zhang J."/>
            <person name="Zhang X."/>
        </authorList>
    </citation>
    <scope>NUCLEOTIDE SEQUENCE [LARGE SCALE GENOMIC DNA]</scope>
    <source>
        <strain evidence="4">KCTC13222</strain>
    </source>
</reference>
<dbReference type="PROSITE" id="PS51272">
    <property type="entry name" value="SLH"/>
    <property type="match status" value="3"/>
</dbReference>
<evidence type="ECO:0000259" key="2">
    <source>
        <dbReference type="PROSITE" id="PS51272"/>
    </source>
</evidence>
<feature type="signal peptide" evidence="1">
    <location>
        <begin position="1"/>
        <end position="41"/>
    </location>
</feature>
<evidence type="ECO:0000256" key="1">
    <source>
        <dbReference type="SAM" id="SignalP"/>
    </source>
</evidence>
<feature type="chain" id="PRO_5008649974" description="SLH domain-containing protein" evidence="1">
    <location>
        <begin position="42"/>
        <end position="2402"/>
    </location>
</feature>
<dbReference type="Proteomes" id="UP000093309">
    <property type="component" value="Unassembled WGS sequence"/>
</dbReference>
<dbReference type="InterPro" id="IPR051465">
    <property type="entry name" value="Cell_Envelope_Struct_Comp"/>
</dbReference>
<evidence type="ECO:0000313" key="4">
    <source>
        <dbReference type="Proteomes" id="UP000093309"/>
    </source>
</evidence>
<sequence length="2402" mass="245315">MIDWRESSRYSFRNSKCVRIVIIGLFLLIGACLGLATSAHAATFTVNTTVDSVDSSPGNGICADSNGQCSVRAALMEANALAGADLISIPPNTYTLTLGQLEIRDQVTLTGSSGNPVNTIIQAAASRNVAANRVLEINPALDATGFDVTIQGLTIRNGKSPDTNGFGGGGIGGDVGNKTLQISNSNIENNIASGEGFGGGLYISGSATGKVKMTDVAIRSNAAGESTSPSYSSRGGGVYFEGDMSLDLSNLTVDSNESYGLGGGVAIVSASPSLRTITLNSSTITGNKAYSKAGGVEGRAGGLYLGSPAVITSTSLTNNTAQGDGGGLVLDFFAGSVSLTDVTVTLNTAAAHGGGMFINANKAPILSNTSIISNTLIPSNTVNNIAVNLEGTDMQVTLAPAAGPSGTFSQGKTGAHYTVTVRNSGNVPSNGLVTSQVTLPTGLTATNLTGTGWACTVGTLTCSRSDALAGGTSYPAIDVTVTVAANAPHTVTSSAQVSGGDELDVNNNTSYHTTTVLSQDATLSGLSSANATLNETFASGTTAYTANVLYAVSSITVTPTVNESHATVKVNNLTVSSGQPSSAISLAVGNTNITNVVVTAEDGITTKTYQITVTRAPKSTNASLSDIKIGATSVTGFAPGTLSYTINVPNTTTSVVVTGTKVDPAATVIVTGGSNLAVGTNTVTVKSTAEDGTTVITYTLNIVRAPSSNAGLSDIKVDGTSVAGFASGTFGYTINVPNSKTSVVVTATKADSSANVVVTGGSNLTVGNNTVTVVVTAEDGTTVLTYTVTVVRAASSNATLSDLKVDGATVPGFVSGTLGYTLHVPNSKTSVVVTATQADSTASVVVTGGSNLTVGNNSATVVVTAENGTTVLTYTVTVVRAASSNASLSDLKVDGTTVTGFASGTLGYTVNVPNATTSVVVAGAKADATASVVVTGGSALTVGNNTVTVAVTAQDGTTVVTYTVTIIRAKSSNANLDDLKVDSTSVAGFATSTLNYTVNVPNATTSVVVTGAKADATASVVVTGGSTLTVGNNTVSVAVTAQDGTTVVTYTVTIIRAKSSNANLTDLKVDSTSVAGFATSTLNYTVNVPNATTSVVVTGVKADATASVVVTGGSTLTVGNNTVTVVVTAQDGTTVVTYTVTIIRAKSSNANLTDLKVDGTSVAGFTAGTLGYTVNVPNTTTSVVVTGVKADATASVVVTGGSTLTVGNNTVTVVVTAQDATTVVTYTVTVIKAKSSNANLTDLKVDGTNVAGFTAGTLGYTVNVPNTTTSVVVTGTKADATAYVVVTGGSNLTVGNNTVTVVVTAEDGSTVLTYTVTVVRAASSNATLSDLKVDGTAISGFAPGDLSYTVDVPNTTTSVVVTGIKADTTANVVVTGGSNLTVGNNTVTVVVTAEDGTTVLTYTVTVVRAASSDASLSDLKVDGTSVPGFAANKLSYTVDVPNTTTSIVVTGIKADSTANVVVTGGSNLTVGNNTVTVVVTAEDGSTVLTYTVTVVRAASSNATLSDLKVDGTSVQGFAPATLGYTVDVPNATTSVAVTGTKADSTANVVITGGNNLTVGNNTVTVVVTAEDGLTVLTYTVTINRAKSSNANLSDLKVGGTTVTDFVYSQHNYTVSVPKATTSVVITGIQAHSNATVTVTGGDNLNYGNNTVTVKVTAEDGTTVGIYTVTVERQSLSTNANLSGLKVNGTTVTDFVYDNLNYTVNVPNETTSVLVIGTPEDSTASVNVVGGHSLIVGTNPVIVTVTAENTSEQKTYTVNVVRASSSNSSLSGLLLDGRSVEGFTSGTFHYDVNVTNAVYSVTVTGIVYDPASSLTINNVSILSGDPATIVLQDGVNSVDITVTAQNLEKTQYSLLISRNGNAELTGLTASGVTLSPPFNLGSLTYAGTVPYGVSTTSVTASVYDSNATITINRVALISDVPSSPINLVVGVNTILVVVSPTYGDPQTYTIKVTRQAQEQPNTPSTPSIPSSPQMNIKIGDDGTTIPIELQRQHTPDGKVIDRVVLTPDIIKLTTDGPSGSEQHTWRLYLPQIPEGSDEFNVSIPKNALQILTENDSALRIETDDFQMTLPKEAVAKALKSNEELYVRLVPIRSEAVKQEAEKRVLTAQIVTKAAGNGKVVLHGLPMTIETNLKNEETKLFFSLKDIQVPSNSKERDEFLSSLGVYIEHSDGDKELVKGTIKFDISGKPLGIEITITKFSTFSVIEVQKSPTETATYKKWIEGYPDGTFRPNQPITRSEAASMFAKAVALPEGQNGVVKFNDVSDTHWAADVIHQVQAVGLLNGYPDGSFKPDASITRAEFATIIARINKLTALTNDAGFLDTQGHWAAGYIQAVKAAGLMSGYEDGSFHPDQQLTRAEAVKAINTLLKRPTPNLGKDIWTDVTSQDWFWLDVQSASESFNAKP</sequence>
<feature type="domain" description="SLH" evidence="2">
    <location>
        <begin position="2193"/>
        <end position="2253"/>
    </location>
</feature>
<dbReference type="Gene3D" id="2.160.20.10">
    <property type="entry name" value="Single-stranded right-handed beta-helix, Pectin lyase-like"/>
    <property type="match status" value="1"/>
</dbReference>
<comment type="caution">
    <text evidence="3">The sequence shown here is derived from an EMBL/GenBank/DDBJ whole genome shotgun (WGS) entry which is preliminary data.</text>
</comment>
<dbReference type="PROSITE" id="PS51257">
    <property type="entry name" value="PROKAR_LIPOPROTEIN"/>
    <property type="match status" value="1"/>
</dbReference>
<dbReference type="SUPFAM" id="SSF51126">
    <property type="entry name" value="Pectin lyase-like"/>
    <property type="match status" value="1"/>
</dbReference>
<proteinExistence type="predicted"/>
<dbReference type="Pfam" id="PF00395">
    <property type="entry name" value="SLH"/>
    <property type="match status" value="3"/>
</dbReference>
<dbReference type="InterPro" id="IPR001119">
    <property type="entry name" value="SLH_dom"/>
</dbReference>
<keyword evidence="1" id="KW-0732">Signal</keyword>
<dbReference type="EMBL" id="LYPC01000011">
    <property type="protein sequence ID" value="OCT16328.1"/>
    <property type="molecule type" value="Genomic_DNA"/>
</dbReference>
<dbReference type="InterPro" id="IPR025883">
    <property type="entry name" value="Cadherin-like_domain"/>
</dbReference>
<dbReference type="Pfam" id="PF12733">
    <property type="entry name" value="Cadherin-like"/>
    <property type="match status" value="16"/>
</dbReference>
<dbReference type="PANTHER" id="PTHR43308">
    <property type="entry name" value="OUTER MEMBRANE PROTEIN ALPHA-RELATED"/>
    <property type="match status" value="1"/>
</dbReference>
<dbReference type="PANTHER" id="PTHR43308:SF5">
    <property type="entry name" value="S-LAYER PROTEIN _ PEPTIDOGLYCAN ENDO-BETA-N-ACETYLGLUCOSAMINIDASE"/>
    <property type="match status" value="1"/>
</dbReference>
<feature type="domain" description="SLH" evidence="2">
    <location>
        <begin position="2254"/>
        <end position="2317"/>
    </location>
</feature>
<feature type="domain" description="SLH" evidence="2">
    <location>
        <begin position="2318"/>
        <end position="2376"/>
    </location>
</feature>
<dbReference type="InterPro" id="IPR011050">
    <property type="entry name" value="Pectin_lyase_fold/virulence"/>
</dbReference>
<protein>
    <recommendedName>
        <fullName evidence="2">SLH domain-containing protein</fullName>
    </recommendedName>
</protein>
<dbReference type="InterPro" id="IPR012334">
    <property type="entry name" value="Pectin_lyas_fold"/>
</dbReference>
<dbReference type="SMART" id="SM00710">
    <property type="entry name" value="PbH1"/>
    <property type="match status" value="14"/>
</dbReference>
<gene>
    <name evidence="3" type="ORF">A8709_02545</name>
</gene>
<organism evidence="3 4">
    <name type="scientific">Paenibacillus pectinilyticus</name>
    <dbReference type="NCBI Taxonomy" id="512399"/>
    <lineage>
        <taxon>Bacteria</taxon>
        <taxon>Bacillati</taxon>
        <taxon>Bacillota</taxon>
        <taxon>Bacilli</taxon>
        <taxon>Bacillales</taxon>
        <taxon>Paenibacillaceae</taxon>
        <taxon>Paenibacillus</taxon>
    </lineage>
</organism>